<name>A0A9Q0JAA4_9ROSI</name>
<sequence length="597" mass="66799">MRGWVKSPIVLDKKKTCVLSEIGHRRHRRHRPRGPKPVSQTSNNTTPIPYFSKWSREKVQQAINAGDAISLYIENLAEAWKPVDIHRILSKYSEVIDVYVPWRRNRVGRRFGFVRYRRVVDVQRLLNAVNRVQVEKGALRANLAKDRMVHKQMKSRKPPASLGSDPRVSGAKSFVDTVRGSGPFNATPGQTEIDAVNTFVPTTETVQWLGRCAVGVLKNLASMESVHYIWILHGMRNVEVTDMGDDKVLVCFPTKENMTHFLHCNHDWVLLWFDSLEPWCMGDRATNRACWLEVRGLPLMAWAQEFFEIVGSWFGKLIKVLEVKVMGHTYKIDVTVDIGNRCSVADTSSDEEDMNSDDQSSEAKAGVDCQHNHRDGNHAPIPETEADPFNLMPIIAAKFQTGKSTARVGMDTGGIPAKEMLIRPEQTTPVHHPGTPSSCSPSVSTMCSSNDSQYTKFLEDQLARAISMARVSTRKKFKRANPKGSTMTSQSPHKSVNRWMHVSLPQEQVQVPASLVSLSQEQVRAPASLVELSQEQVQAPASLVEDNSLSQVEAQTTVALGDALGWDCSEDPTKAVRMARALVDKEQVEWSLSKADV</sequence>
<gene>
    <name evidence="4" type="ORF">Tsubulata_009742</name>
</gene>
<keyword evidence="1" id="KW-0694">RNA-binding</keyword>
<dbReference type="SUPFAM" id="SSF54928">
    <property type="entry name" value="RNA-binding domain, RBD"/>
    <property type="match status" value="1"/>
</dbReference>
<accession>A0A9Q0JAA4</accession>
<feature type="compositionally biased region" description="Basic residues" evidence="2">
    <location>
        <begin position="24"/>
        <end position="34"/>
    </location>
</feature>
<feature type="region of interest" description="Disordered" evidence="2">
    <location>
        <begin position="22"/>
        <end position="45"/>
    </location>
</feature>
<evidence type="ECO:0000313" key="5">
    <source>
        <dbReference type="Proteomes" id="UP001141552"/>
    </source>
</evidence>
<feature type="domain" description="RRM" evidence="3">
    <location>
        <begin position="69"/>
        <end position="146"/>
    </location>
</feature>
<dbReference type="EMBL" id="JAKUCV010004511">
    <property type="protein sequence ID" value="KAJ4835156.1"/>
    <property type="molecule type" value="Genomic_DNA"/>
</dbReference>
<evidence type="ECO:0000256" key="2">
    <source>
        <dbReference type="SAM" id="MobiDB-lite"/>
    </source>
</evidence>
<feature type="region of interest" description="Disordered" evidence="2">
    <location>
        <begin position="346"/>
        <end position="386"/>
    </location>
</feature>
<dbReference type="OrthoDB" id="861279at2759"/>
<reference evidence="4" key="2">
    <citation type="journal article" date="2023" name="Plants (Basel)">
        <title>Annotation of the Turnera subulata (Passifloraceae) Draft Genome Reveals the S-Locus Evolved after the Divergence of Turneroideae from Passifloroideae in a Stepwise Manner.</title>
        <authorList>
            <person name="Henning P.M."/>
            <person name="Roalson E.H."/>
            <person name="Mir W."/>
            <person name="McCubbin A.G."/>
            <person name="Shore J.S."/>
        </authorList>
    </citation>
    <scope>NUCLEOTIDE SEQUENCE</scope>
    <source>
        <strain evidence="4">F60SS</strain>
    </source>
</reference>
<dbReference type="Pfam" id="PF00076">
    <property type="entry name" value="RRM_1"/>
    <property type="match status" value="1"/>
</dbReference>
<dbReference type="Gene3D" id="3.30.70.330">
    <property type="match status" value="1"/>
</dbReference>
<dbReference type="AlphaFoldDB" id="A0A9Q0JAA4"/>
<protein>
    <recommendedName>
        <fullName evidence="3">RRM domain-containing protein</fullName>
    </recommendedName>
</protein>
<dbReference type="InterPro" id="IPR035979">
    <property type="entry name" value="RBD_domain_sf"/>
</dbReference>
<comment type="caution">
    <text evidence="4">The sequence shown here is derived from an EMBL/GenBank/DDBJ whole genome shotgun (WGS) entry which is preliminary data.</text>
</comment>
<proteinExistence type="predicted"/>
<evidence type="ECO:0000259" key="3">
    <source>
        <dbReference type="PROSITE" id="PS50102"/>
    </source>
</evidence>
<reference evidence="4" key="1">
    <citation type="submission" date="2022-02" db="EMBL/GenBank/DDBJ databases">
        <authorList>
            <person name="Henning P.M."/>
            <person name="McCubbin A.G."/>
            <person name="Shore J.S."/>
        </authorList>
    </citation>
    <scope>NUCLEOTIDE SEQUENCE</scope>
    <source>
        <strain evidence="4">F60SS</strain>
        <tissue evidence="4">Leaves</tissue>
    </source>
</reference>
<dbReference type="InterPro" id="IPR012677">
    <property type="entry name" value="Nucleotide-bd_a/b_plait_sf"/>
</dbReference>
<dbReference type="Proteomes" id="UP001141552">
    <property type="component" value="Unassembled WGS sequence"/>
</dbReference>
<dbReference type="CDD" id="cd00590">
    <property type="entry name" value="RRM_SF"/>
    <property type="match status" value="1"/>
</dbReference>
<organism evidence="4 5">
    <name type="scientific">Turnera subulata</name>
    <dbReference type="NCBI Taxonomy" id="218843"/>
    <lineage>
        <taxon>Eukaryota</taxon>
        <taxon>Viridiplantae</taxon>
        <taxon>Streptophyta</taxon>
        <taxon>Embryophyta</taxon>
        <taxon>Tracheophyta</taxon>
        <taxon>Spermatophyta</taxon>
        <taxon>Magnoliopsida</taxon>
        <taxon>eudicotyledons</taxon>
        <taxon>Gunneridae</taxon>
        <taxon>Pentapetalae</taxon>
        <taxon>rosids</taxon>
        <taxon>fabids</taxon>
        <taxon>Malpighiales</taxon>
        <taxon>Passifloraceae</taxon>
        <taxon>Turnera</taxon>
    </lineage>
</organism>
<keyword evidence="5" id="KW-1185">Reference proteome</keyword>
<dbReference type="PROSITE" id="PS50102">
    <property type="entry name" value="RRM"/>
    <property type="match status" value="1"/>
</dbReference>
<feature type="compositionally biased region" description="Polar residues" evidence="2">
    <location>
        <begin position="483"/>
        <end position="494"/>
    </location>
</feature>
<dbReference type="SMART" id="SM00360">
    <property type="entry name" value="RRM"/>
    <property type="match status" value="1"/>
</dbReference>
<feature type="compositionally biased region" description="Acidic residues" evidence="2">
    <location>
        <begin position="348"/>
        <end position="360"/>
    </location>
</feature>
<evidence type="ECO:0000313" key="4">
    <source>
        <dbReference type="EMBL" id="KAJ4835156.1"/>
    </source>
</evidence>
<dbReference type="InterPro" id="IPR000504">
    <property type="entry name" value="RRM_dom"/>
</dbReference>
<dbReference type="GO" id="GO:0003723">
    <property type="term" value="F:RNA binding"/>
    <property type="evidence" value="ECO:0007669"/>
    <property type="project" value="UniProtKB-UniRule"/>
</dbReference>
<feature type="region of interest" description="Disordered" evidence="2">
    <location>
        <begin position="473"/>
        <end position="495"/>
    </location>
</feature>
<evidence type="ECO:0000256" key="1">
    <source>
        <dbReference type="PROSITE-ProRule" id="PRU00176"/>
    </source>
</evidence>